<evidence type="ECO:0008006" key="2">
    <source>
        <dbReference type="Google" id="ProtNLM"/>
    </source>
</evidence>
<sequence>MYDLNAHKSDKPWAVVRLVHPMQWVVISRYRSRADAEKNMRLCRQQVAEIKFEVVFDPPTDEGSLSNK</sequence>
<dbReference type="AlphaFoldDB" id="A0A6B3NEP8"/>
<reference evidence="1" key="1">
    <citation type="submission" date="2019-11" db="EMBL/GenBank/DDBJ databases">
        <title>Genomic insights into an expanded diversity of filamentous marine cyanobacteria reveals the extraordinary biosynthetic potential of Moorea and Okeania.</title>
        <authorList>
            <person name="Ferreira Leao T."/>
            <person name="Wang M."/>
            <person name="Moss N."/>
            <person name="Da Silva R."/>
            <person name="Sanders J."/>
            <person name="Nurk S."/>
            <person name="Gurevich A."/>
            <person name="Humphrey G."/>
            <person name="Reher R."/>
            <person name="Zhu Q."/>
            <person name="Belda-Ferre P."/>
            <person name="Glukhov E."/>
            <person name="Rex R."/>
            <person name="Dorrestein P.C."/>
            <person name="Knight R."/>
            <person name="Pevzner P."/>
            <person name="Gerwick W.H."/>
            <person name="Gerwick L."/>
        </authorList>
    </citation>
    <scope>NUCLEOTIDE SEQUENCE</scope>
    <source>
        <strain evidence="1">SIO1C4</strain>
    </source>
</reference>
<name>A0A6B3NEP8_9CYAN</name>
<protein>
    <recommendedName>
        <fullName evidence="2">SPOR domain-containing protein</fullName>
    </recommendedName>
</protein>
<accession>A0A6B3NEP8</accession>
<dbReference type="EMBL" id="JAAHFQ010000310">
    <property type="protein sequence ID" value="NER29112.1"/>
    <property type="molecule type" value="Genomic_DNA"/>
</dbReference>
<evidence type="ECO:0000313" key="1">
    <source>
        <dbReference type="EMBL" id="NER29112.1"/>
    </source>
</evidence>
<gene>
    <name evidence="1" type="ORF">F6J89_16115</name>
</gene>
<proteinExistence type="predicted"/>
<comment type="caution">
    <text evidence="1">The sequence shown here is derived from an EMBL/GenBank/DDBJ whole genome shotgun (WGS) entry which is preliminary data.</text>
</comment>
<organism evidence="1">
    <name type="scientific">Symploca sp. SIO1C4</name>
    <dbReference type="NCBI Taxonomy" id="2607765"/>
    <lineage>
        <taxon>Bacteria</taxon>
        <taxon>Bacillati</taxon>
        <taxon>Cyanobacteriota</taxon>
        <taxon>Cyanophyceae</taxon>
        <taxon>Coleofasciculales</taxon>
        <taxon>Coleofasciculaceae</taxon>
        <taxon>Symploca</taxon>
    </lineage>
</organism>